<reference evidence="3 4" key="1">
    <citation type="journal article" date="2023" name="Commun. Biol.">
        <title>Reorganization of the ancestral sex-determining regions during the evolution of trioecy in Pleodorina starrii.</title>
        <authorList>
            <person name="Takahashi K."/>
            <person name="Suzuki S."/>
            <person name="Kawai-Toyooka H."/>
            <person name="Yamamoto K."/>
            <person name="Hamaji T."/>
            <person name="Ootsuki R."/>
            <person name="Yamaguchi H."/>
            <person name="Kawachi M."/>
            <person name="Higashiyama T."/>
            <person name="Nozaki H."/>
        </authorList>
    </citation>
    <scope>NUCLEOTIDE SEQUENCE [LARGE SCALE GENOMIC DNA]</scope>
    <source>
        <strain evidence="3 4">NIES-4479</strain>
    </source>
</reference>
<organism evidence="3 4">
    <name type="scientific">Pleodorina starrii</name>
    <dbReference type="NCBI Taxonomy" id="330485"/>
    <lineage>
        <taxon>Eukaryota</taxon>
        <taxon>Viridiplantae</taxon>
        <taxon>Chlorophyta</taxon>
        <taxon>core chlorophytes</taxon>
        <taxon>Chlorophyceae</taxon>
        <taxon>CS clade</taxon>
        <taxon>Chlamydomonadales</taxon>
        <taxon>Volvocaceae</taxon>
        <taxon>Pleodorina</taxon>
    </lineage>
</organism>
<evidence type="ECO:0000313" key="4">
    <source>
        <dbReference type="Proteomes" id="UP001165080"/>
    </source>
</evidence>
<keyword evidence="2" id="KW-1133">Transmembrane helix</keyword>
<keyword evidence="2" id="KW-0812">Transmembrane</keyword>
<keyword evidence="2" id="KW-0472">Membrane</keyword>
<feature type="transmembrane region" description="Helical" evidence="2">
    <location>
        <begin position="25"/>
        <end position="49"/>
    </location>
</feature>
<protein>
    <submittedName>
        <fullName evidence="3">Uncharacterized protein</fullName>
    </submittedName>
</protein>
<evidence type="ECO:0000313" key="3">
    <source>
        <dbReference type="EMBL" id="GLC55592.1"/>
    </source>
</evidence>
<dbReference type="EMBL" id="BRXU01000013">
    <property type="protein sequence ID" value="GLC55592.1"/>
    <property type="molecule type" value="Genomic_DNA"/>
</dbReference>
<proteinExistence type="predicted"/>
<dbReference type="Proteomes" id="UP001165080">
    <property type="component" value="Unassembled WGS sequence"/>
</dbReference>
<feature type="compositionally biased region" description="Polar residues" evidence="1">
    <location>
        <begin position="147"/>
        <end position="158"/>
    </location>
</feature>
<dbReference type="AlphaFoldDB" id="A0A9W6BNX2"/>
<accession>A0A9W6BNX2</accession>
<evidence type="ECO:0000256" key="1">
    <source>
        <dbReference type="SAM" id="MobiDB-lite"/>
    </source>
</evidence>
<name>A0A9W6BNX2_9CHLO</name>
<keyword evidence="4" id="KW-1185">Reference proteome</keyword>
<feature type="region of interest" description="Disordered" evidence="1">
    <location>
        <begin position="62"/>
        <end position="174"/>
    </location>
</feature>
<comment type="caution">
    <text evidence="3">The sequence shown here is derived from an EMBL/GenBank/DDBJ whole genome shotgun (WGS) entry which is preliminary data.</text>
</comment>
<gene>
    <name evidence="3" type="primary">PLESTB004322</name>
    <name evidence="3" type="ORF">PLESTB_001004500</name>
</gene>
<sequence length="236" mass="24844">MRPEGPPEGPESRSMSKTRPGKMTVLLPLVITASILIFFVILTTAGRLAGVNSRTGRKEIREQVNSGKQRRIDSLLPKSAGNQQPGPGTPMPPTGTGAYGANNETAGPSERGVMRQRSPGDEAGAQVGAHASPRPHKASHTPPCVSPTMTQRPVNCTTSSSPSSSWRAGPARPCSKLAPVPLRSVEWPCRISLHRSPGMVQPPCLRRTRASLAISGGRSIAWCLVCIAPAIASPSP</sequence>
<evidence type="ECO:0000256" key="2">
    <source>
        <dbReference type="SAM" id="Phobius"/>
    </source>
</evidence>